<reference evidence="9 10" key="1">
    <citation type="journal article" date="2016" name="Nat. Commun.">
        <title>Thousands of microbial genomes shed light on interconnected biogeochemical processes in an aquifer system.</title>
        <authorList>
            <person name="Anantharaman K."/>
            <person name="Brown C.T."/>
            <person name="Hug L.A."/>
            <person name="Sharon I."/>
            <person name="Castelle C.J."/>
            <person name="Probst A.J."/>
            <person name="Thomas B.C."/>
            <person name="Singh A."/>
            <person name="Wilkins M.J."/>
            <person name="Karaoz U."/>
            <person name="Brodie E.L."/>
            <person name="Williams K.H."/>
            <person name="Hubbard S.S."/>
            <person name="Banfield J.F."/>
        </authorList>
    </citation>
    <scope>NUCLEOTIDE SEQUENCE [LARGE SCALE GENOMIC DNA]</scope>
</reference>
<dbReference type="GO" id="GO:0085029">
    <property type="term" value="P:extracellular matrix assembly"/>
    <property type="evidence" value="ECO:0007669"/>
    <property type="project" value="TreeGrafter"/>
</dbReference>
<evidence type="ECO:0000256" key="6">
    <source>
        <dbReference type="ARBA" id="ARBA00023136"/>
    </source>
</evidence>
<evidence type="ECO:0000256" key="1">
    <source>
        <dbReference type="ARBA" id="ARBA00004236"/>
    </source>
</evidence>
<evidence type="ECO:0000313" key="9">
    <source>
        <dbReference type="EMBL" id="OHA39856.1"/>
    </source>
</evidence>
<dbReference type="SUPFAM" id="SSF53448">
    <property type="entry name" value="Nucleotide-diphospho-sugar transferases"/>
    <property type="match status" value="1"/>
</dbReference>
<comment type="caution">
    <text evidence="9">The sequence shown here is derived from an EMBL/GenBank/DDBJ whole genome shotgun (WGS) entry which is preliminary data.</text>
</comment>
<dbReference type="AlphaFoldDB" id="A0A1G2NUQ4"/>
<dbReference type="InterPro" id="IPR029044">
    <property type="entry name" value="Nucleotide-diphossugar_trans"/>
</dbReference>
<dbReference type="EMBL" id="MHSH01000062">
    <property type="protein sequence ID" value="OHA39856.1"/>
    <property type="molecule type" value="Genomic_DNA"/>
</dbReference>
<evidence type="ECO:0000256" key="4">
    <source>
        <dbReference type="ARBA" id="ARBA00022676"/>
    </source>
</evidence>
<organism evidence="9 10">
    <name type="scientific">Candidatus Taylorbacteria bacterium RIFCSPLOWO2_02_FULL_46_40</name>
    <dbReference type="NCBI Taxonomy" id="1802329"/>
    <lineage>
        <taxon>Bacteria</taxon>
        <taxon>Candidatus Tayloriibacteriota</taxon>
    </lineage>
</organism>
<evidence type="ECO:0000256" key="7">
    <source>
        <dbReference type="SAM" id="Phobius"/>
    </source>
</evidence>
<dbReference type="GO" id="GO:0030213">
    <property type="term" value="P:hyaluronan biosynthetic process"/>
    <property type="evidence" value="ECO:0007669"/>
    <property type="project" value="TreeGrafter"/>
</dbReference>
<name>A0A1G2NUQ4_9BACT</name>
<dbReference type="GO" id="GO:0005886">
    <property type="term" value="C:plasma membrane"/>
    <property type="evidence" value="ECO:0007669"/>
    <property type="project" value="UniProtKB-SubCell"/>
</dbReference>
<keyword evidence="4" id="KW-0328">Glycosyltransferase</keyword>
<evidence type="ECO:0000313" key="10">
    <source>
        <dbReference type="Proteomes" id="UP000176429"/>
    </source>
</evidence>
<evidence type="ECO:0000256" key="3">
    <source>
        <dbReference type="ARBA" id="ARBA00022475"/>
    </source>
</evidence>
<gene>
    <name evidence="9" type="ORF">A3H68_00710</name>
</gene>
<feature type="transmembrane region" description="Helical" evidence="7">
    <location>
        <begin position="423"/>
        <end position="444"/>
    </location>
</feature>
<dbReference type="Proteomes" id="UP000176429">
    <property type="component" value="Unassembled WGS sequence"/>
</dbReference>
<dbReference type="Gene3D" id="3.90.550.10">
    <property type="entry name" value="Spore Coat Polysaccharide Biosynthesis Protein SpsA, Chain A"/>
    <property type="match status" value="1"/>
</dbReference>
<sequence>MIPVQRRKMCGSLQNMIISIEQNVVRTNKRKTMRGRKNKTAKEIKCSMTGLRNTAGDPTQLKKIAEGFLDSMRLILVAATLCLILVLLLVFKASFFANAENGTFWIIYGTITTAYLITRLPWAYIYDDTHDKFDKTKTQPSVTFIIAAKNEEGGIFETISSCLKSEYSADIEMIVINDGSTDGTLCQIVRAVNYFGHLVRVVSFESNRGKREAMAAGVKAAKNDIIVFVDSDSFIRKDALRHIVEHFQDRSVGAVSGNTTVHNEKTNMLTKMQSIQYAISFDIYKAGESVHGAVTCCPGCFSAYRKSAILPFLLDWENQKIFGTKGTFGDDRGLTNLVLKTWNIVYCRNARATTIVPEKFGVYLRQQLRWKKSWIREGLFASYFMWKRNPLASLAFYINFTFPIMGPVVSFWMLYIFVVYNDVLSLALFFLSFVIIGLMFALYLNLFEGKKYFTHISIFSVLFVTILIWQMPYAAATITRTHWGTR</sequence>
<dbReference type="PANTHER" id="PTHR22913">
    <property type="entry name" value="HYALURONAN SYNTHASE"/>
    <property type="match status" value="1"/>
</dbReference>
<dbReference type="CDD" id="cd06423">
    <property type="entry name" value="CESA_like"/>
    <property type="match status" value="1"/>
</dbReference>
<dbReference type="PANTHER" id="PTHR22913:SF12">
    <property type="entry name" value="MANNURONAN SYNTHASE"/>
    <property type="match status" value="1"/>
</dbReference>
<accession>A0A1G2NUQ4</accession>
<keyword evidence="3" id="KW-1003">Cell membrane</keyword>
<feature type="transmembrane region" description="Helical" evidence="7">
    <location>
        <begin position="456"/>
        <end position="476"/>
    </location>
</feature>
<protein>
    <recommendedName>
        <fullName evidence="8">Glycosyltransferase 2-like domain-containing protein</fullName>
    </recommendedName>
</protein>
<dbReference type="Pfam" id="PF00535">
    <property type="entry name" value="Glycos_transf_2"/>
    <property type="match status" value="1"/>
</dbReference>
<evidence type="ECO:0000259" key="8">
    <source>
        <dbReference type="Pfam" id="PF00535"/>
    </source>
</evidence>
<keyword evidence="7" id="KW-1133">Transmembrane helix</keyword>
<dbReference type="GO" id="GO:0050501">
    <property type="term" value="F:hyaluronan synthase activity"/>
    <property type="evidence" value="ECO:0007669"/>
    <property type="project" value="TreeGrafter"/>
</dbReference>
<proteinExistence type="inferred from homology"/>
<comment type="similarity">
    <text evidence="2">Belongs to the NodC/HAS family.</text>
</comment>
<feature type="transmembrane region" description="Helical" evidence="7">
    <location>
        <begin position="103"/>
        <end position="125"/>
    </location>
</feature>
<keyword evidence="6 7" id="KW-0472">Membrane</keyword>
<evidence type="ECO:0000256" key="2">
    <source>
        <dbReference type="ARBA" id="ARBA00006782"/>
    </source>
</evidence>
<feature type="transmembrane region" description="Helical" evidence="7">
    <location>
        <begin position="72"/>
        <end position="91"/>
    </location>
</feature>
<comment type="subcellular location">
    <subcellularLocation>
        <location evidence="1">Cell membrane</location>
    </subcellularLocation>
</comment>
<dbReference type="InterPro" id="IPR001173">
    <property type="entry name" value="Glyco_trans_2-like"/>
</dbReference>
<evidence type="ECO:0000256" key="5">
    <source>
        <dbReference type="ARBA" id="ARBA00022679"/>
    </source>
</evidence>
<keyword evidence="7" id="KW-0812">Transmembrane</keyword>
<feature type="transmembrane region" description="Helical" evidence="7">
    <location>
        <begin position="394"/>
        <end position="417"/>
    </location>
</feature>
<feature type="domain" description="Glycosyltransferase 2-like" evidence="8">
    <location>
        <begin position="144"/>
        <end position="309"/>
    </location>
</feature>
<keyword evidence="5" id="KW-0808">Transferase</keyword>